<accession>A0A2M6UH64</accession>
<dbReference type="PANTHER" id="PTHR43236:SF2">
    <property type="entry name" value="BLL0069 PROTEIN"/>
    <property type="match status" value="1"/>
</dbReference>
<feature type="domain" description="HTH cro/C1-type" evidence="2">
    <location>
        <begin position="18"/>
        <end position="68"/>
    </location>
</feature>
<gene>
    <name evidence="3" type="ORF">TSA1_26545</name>
</gene>
<dbReference type="SMART" id="SM00530">
    <property type="entry name" value="HTH_XRE"/>
    <property type="match status" value="1"/>
</dbReference>
<evidence type="ECO:0000313" key="4">
    <source>
        <dbReference type="Proteomes" id="UP000228930"/>
    </source>
</evidence>
<dbReference type="InterPro" id="IPR010359">
    <property type="entry name" value="IrrE_HExxH"/>
</dbReference>
<dbReference type="Pfam" id="PF06114">
    <property type="entry name" value="Peptidase_M78"/>
    <property type="match status" value="1"/>
</dbReference>
<organism evidence="3 4">
    <name type="scientific">Bradyrhizobium nitroreducens</name>
    <dbReference type="NCBI Taxonomy" id="709803"/>
    <lineage>
        <taxon>Bacteria</taxon>
        <taxon>Pseudomonadati</taxon>
        <taxon>Pseudomonadota</taxon>
        <taxon>Alphaproteobacteria</taxon>
        <taxon>Hyphomicrobiales</taxon>
        <taxon>Nitrobacteraceae</taxon>
        <taxon>Bradyrhizobium</taxon>
    </lineage>
</organism>
<dbReference type="GO" id="GO:0003677">
    <property type="term" value="F:DNA binding"/>
    <property type="evidence" value="ECO:0007669"/>
    <property type="project" value="InterPro"/>
</dbReference>
<comment type="caution">
    <text evidence="3">The sequence shown here is derived from an EMBL/GenBank/DDBJ whole genome shotgun (WGS) entry which is preliminary data.</text>
</comment>
<protein>
    <recommendedName>
        <fullName evidence="2">HTH cro/C1-type domain-containing protein</fullName>
    </recommendedName>
</protein>
<dbReference type="AlphaFoldDB" id="A0A2M6UH64"/>
<reference evidence="3 4" key="1">
    <citation type="submission" date="2015-06" db="EMBL/GenBank/DDBJ databases">
        <title>Comparative genome analysis of nirS-carrying Bradyrhizobium sp. strains.</title>
        <authorList>
            <person name="Ishii S."/>
            <person name="Jang J."/>
            <person name="Nishizawa T."/>
            <person name="Senoo K."/>
        </authorList>
    </citation>
    <scope>NUCLEOTIDE SEQUENCE [LARGE SCALE GENOMIC DNA]</scope>
    <source>
        <strain evidence="3 4">TSA1</strain>
    </source>
</reference>
<dbReference type="RefSeq" id="WP_100179064.1">
    <property type="nucleotide sequence ID" value="NZ_LFJC01000003.1"/>
</dbReference>
<dbReference type="EMBL" id="LFJC01000003">
    <property type="protein sequence ID" value="PIT03933.1"/>
    <property type="molecule type" value="Genomic_DNA"/>
</dbReference>
<keyword evidence="4" id="KW-1185">Reference proteome</keyword>
<dbReference type="Gene3D" id="1.10.260.40">
    <property type="entry name" value="lambda repressor-like DNA-binding domains"/>
    <property type="match status" value="1"/>
</dbReference>
<dbReference type="Gene3D" id="1.10.10.2910">
    <property type="match status" value="1"/>
</dbReference>
<comment type="similarity">
    <text evidence="1">Belongs to the short-chain fatty acyl-CoA assimilation regulator (ScfR) family.</text>
</comment>
<dbReference type="PROSITE" id="PS50943">
    <property type="entry name" value="HTH_CROC1"/>
    <property type="match status" value="1"/>
</dbReference>
<dbReference type="PANTHER" id="PTHR43236">
    <property type="entry name" value="ANTITOXIN HIGA1"/>
    <property type="match status" value="1"/>
</dbReference>
<evidence type="ECO:0000313" key="3">
    <source>
        <dbReference type="EMBL" id="PIT03933.1"/>
    </source>
</evidence>
<dbReference type="SUPFAM" id="SSF47413">
    <property type="entry name" value="lambda repressor-like DNA-binding domains"/>
    <property type="match status" value="1"/>
</dbReference>
<evidence type="ECO:0000259" key="2">
    <source>
        <dbReference type="PROSITE" id="PS50943"/>
    </source>
</evidence>
<dbReference type="Pfam" id="PF13560">
    <property type="entry name" value="HTH_31"/>
    <property type="match status" value="1"/>
</dbReference>
<dbReference type="InterPro" id="IPR052345">
    <property type="entry name" value="Rad_response_metalloprotease"/>
</dbReference>
<name>A0A2M6UH64_9BRAD</name>
<dbReference type="InterPro" id="IPR010982">
    <property type="entry name" value="Lambda_DNA-bd_dom_sf"/>
</dbReference>
<dbReference type="CDD" id="cd00093">
    <property type="entry name" value="HTH_XRE"/>
    <property type="match status" value="1"/>
</dbReference>
<evidence type="ECO:0000256" key="1">
    <source>
        <dbReference type="ARBA" id="ARBA00007227"/>
    </source>
</evidence>
<dbReference type="Proteomes" id="UP000228930">
    <property type="component" value="Unassembled WGS sequence"/>
</dbReference>
<proteinExistence type="inferred from homology"/>
<sequence>MAKSVKALINPAMLAWTREQAGFSPDEAARRLHLDVERLSALEKGDETPTFAKLLDIADLYKRPVSLFYLKAPPKGWQPIQDFRRLPGVEEGFSPQLTYSIRLARERREIAMTVRDELGEPVQTFDLKATLKSDVEEFGGEIRKYLDVNEAKQQRFGRKAFDGWRMAIEAKDVLVFVVPRLKIREMRGTALAEQKMPVILINGKDRGNGRVFTLLHEFCHLALRQSGVSNMGGDRNDAPHPDVEKFCNAVAAAALMPRDWLLSEKLVTQKGSQKSWRDDELDALALRFGVSQEAVLRRLLTLGRTTQAFYDSKRAEFQKIYAQLDEKKEPSEGGPKYHYVVLSQLGRSFTRLIFQGYHDRYFTLRDVAGLLNMKVATVPVMEKAAFGMTG</sequence>
<dbReference type="InterPro" id="IPR001387">
    <property type="entry name" value="Cro/C1-type_HTH"/>
</dbReference>